<keyword evidence="4" id="KW-0325">Glycoprotein</keyword>
<dbReference type="GeneID" id="106011906"/>
<evidence type="ECO:0000313" key="8">
    <source>
        <dbReference type="RefSeq" id="XP_012938540.1"/>
    </source>
</evidence>
<feature type="non-terminal residue" evidence="8">
    <location>
        <position position="146"/>
    </location>
</feature>
<name>A0ABM1A0V5_APLCA</name>
<dbReference type="PROSITE" id="PS50287">
    <property type="entry name" value="SRCR_2"/>
    <property type="match status" value="1"/>
</dbReference>
<evidence type="ECO:0000313" key="7">
    <source>
        <dbReference type="Proteomes" id="UP000694888"/>
    </source>
</evidence>
<comment type="caution">
    <text evidence="5">Lacks conserved residue(s) required for the propagation of feature annotation.</text>
</comment>
<reference evidence="8" key="1">
    <citation type="submission" date="2025-08" db="UniProtKB">
        <authorList>
            <consortium name="RefSeq"/>
        </authorList>
    </citation>
    <scope>IDENTIFICATION</scope>
</reference>
<keyword evidence="3 5" id="KW-1015">Disulfide bond</keyword>
<keyword evidence="2" id="KW-0677">Repeat</keyword>
<keyword evidence="1" id="KW-0732">Signal</keyword>
<evidence type="ECO:0000256" key="2">
    <source>
        <dbReference type="ARBA" id="ARBA00022737"/>
    </source>
</evidence>
<dbReference type="SMART" id="SM00202">
    <property type="entry name" value="SR"/>
    <property type="match status" value="1"/>
</dbReference>
<dbReference type="PANTHER" id="PTHR19331:SF465">
    <property type="entry name" value="EGG PEPTIDE SPERACT RECEPTOR"/>
    <property type="match status" value="1"/>
</dbReference>
<dbReference type="PRINTS" id="PR00258">
    <property type="entry name" value="SPERACTRCPTR"/>
</dbReference>
<evidence type="ECO:0000256" key="1">
    <source>
        <dbReference type="ARBA" id="ARBA00022729"/>
    </source>
</evidence>
<sequence length="146" mass="16653">MLMSLRSVVSTLVTCLYLAVFVTARRRSWTTGDVRLVGGHRRYVGTVVVNYRGRWGSVCDDNWGIEEANVVCRQLGYSKAVRASRRSMYGVGRQRMWMRNVKCTGDEEKLSDCPFAGWDRYTRYRCPGRYRSAGVMCSSKPPTTTT</sequence>
<evidence type="ECO:0000256" key="4">
    <source>
        <dbReference type="ARBA" id="ARBA00023180"/>
    </source>
</evidence>
<evidence type="ECO:0000256" key="3">
    <source>
        <dbReference type="ARBA" id="ARBA00023157"/>
    </source>
</evidence>
<dbReference type="SUPFAM" id="SSF56487">
    <property type="entry name" value="SRCR-like"/>
    <property type="match status" value="1"/>
</dbReference>
<evidence type="ECO:0000259" key="6">
    <source>
        <dbReference type="PROSITE" id="PS50287"/>
    </source>
</evidence>
<gene>
    <name evidence="8" type="primary">LOC106011906</name>
</gene>
<dbReference type="Pfam" id="PF00530">
    <property type="entry name" value="SRCR"/>
    <property type="match status" value="1"/>
</dbReference>
<protein>
    <submittedName>
        <fullName evidence="8">Galectin-3-binding protein</fullName>
    </submittedName>
</protein>
<feature type="domain" description="SRCR" evidence="6">
    <location>
        <begin position="34"/>
        <end position="138"/>
    </location>
</feature>
<dbReference type="RefSeq" id="XP_012938540.1">
    <property type="nucleotide sequence ID" value="XM_013083086.2"/>
</dbReference>
<dbReference type="Proteomes" id="UP000694888">
    <property type="component" value="Unplaced"/>
</dbReference>
<proteinExistence type="predicted"/>
<dbReference type="Gene3D" id="3.10.250.10">
    <property type="entry name" value="SRCR-like domain"/>
    <property type="match status" value="1"/>
</dbReference>
<accession>A0ABM1A0V5</accession>
<dbReference type="InterPro" id="IPR036772">
    <property type="entry name" value="SRCR-like_dom_sf"/>
</dbReference>
<evidence type="ECO:0000256" key="5">
    <source>
        <dbReference type="PROSITE-ProRule" id="PRU00196"/>
    </source>
</evidence>
<dbReference type="InterPro" id="IPR001190">
    <property type="entry name" value="SRCR"/>
</dbReference>
<feature type="disulfide bond" evidence="5">
    <location>
        <begin position="103"/>
        <end position="113"/>
    </location>
</feature>
<organism evidence="7 8">
    <name type="scientific">Aplysia californica</name>
    <name type="common">California sea hare</name>
    <dbReference type="NCBI Taxonomy" id="6500"/>
    <lineage>
        <taxon>Eukaryota</taxon>
        <taxon>Metazoa</taxon>
        <taxon>Spiralia</taxon>
        <taxon>Lophotrochozoa</taxon>
        <taxon>Mollusca</taxon>
        <taxon>Gastropoda</taxon>
        <taxon>Heterobranchia</taxon>
        <taxon>Euthyneura</taxon>
        <taxon>Tectipleura</taxon>
        <taxon>Aplysiida</taxon>
        <taxon>Aplysioidea</taxon>
        <taxon>Aplysiidae</taxon>
        <taxon>Aplysia</taxon>
    </lineage>
</organism>
<keyword evidence="7" id="KW-1185">Reference proteome</keyword>
<dbReference type="PANTHER" id="PTHR19331">
    <property type="entry name" value="SCAVENGER RECEPTOR DOMAIN-CONTAINING"/>
    <property type="match status" value="1"/>
</dbReference>